<comment type="caution">
    <text evidence="2">The sequence shown here is derived from an EMBL/GenBank/DDBJ whole genome shotgun (WGS) entry which is preliminary data.</text>
</comment>
<dbReference type="Proteomes" id="UP000314294">
    <property type="component" value="Unassembled WGS sequence"/>
</dbReference>
<accession>A0A4Z2IKZ0</accession>
<keyword evidence="1" id="KW-0472">Membrane</keyword>
<sequence>MSRFHLSLRMILAAQRQSVANLVLLPQGVEDVAPQFDFAQHCPIANTVEAFLGTRQGYTDAIGNVQKANYTPQVAANQRQQNNVILFPLVLVHDVHFDPCELFGRHKVAQAVELPGIGCEDASLALLGLHFICIQVYGQHHFLCCFDSLLNVSVLFAIFATSGTAAVFNGPLFLIQIRFLFDHNELVLVLVLVLQLRRYIRHIDAKNQKTSGPKPNHSTIRLDFFSPQIRKPSSIYK</sequence>
<name>A0A4Z2IKZ0_9TELE</name>
<gene>
    <name evidence="2" type="ORF">EYF80_011114</name>
</gene>
<evidence type="ECO:0000313" key="3">
    <source>
        <dbReference type="Proteomes" id="UP000314294"/>
    </source>
</evidence>
<evidence type="ECO:0000256" key="1">
    <source>
        <dbReference type="SAM" id="Phobius"/>
    </source>
</evidence>
<organism evidence="2 3">
    <name type="scientific">Liparis tanakae</name>
    <name type="common">Tanaka's snailfish</name>
    <dbReference type="NCBI Taxonomy" id="230148"/>
    <lineage>
        <taxon>Eukaryota</taxon>
        <taxon>Metazoa</taxon>
        <taxon>Chordata</taxon>
        <taxon>Craniata</taxon>
        <taxon>Vertebrata</taxon>
        <taxon>Euteleostomi</taxon>
        <taxon>Actinopterygii</taxon>
        <taxon>Neopterygii</taxon>
        <taxon>Teleostei</taxon>
        <taxon>Neoteleostei</taxon>
        <taxon>Acanthomorphata</taxon>
        <taxon>Eupercaria</taxon>
        <taxon>Perciformes</taxon>
        <taxon>Cottioidei</taxon>
        <taxon>Cottales</taxon>
        <taxon>Liparidae</taxon>
        <taxon>Liparis</taxon>
    </lineage>
</organism>
<reference evidence="2 3" key="1">
    <citation type="submission" date="2019-03" db="EMBL/GenBank/DDBJ databases">
        <title>First draft genome of Liparis tanakae, snailfish: a comprehensive survey of snailfish specific genes.</title>
        <authorList>
            <person name="Kim W."/>
            <person name="Song I."/>
            <person name="Jeong J.-H."/>
            <person name="Kim D."/>
            <person name="Kim S."/>
            <person name="Ryu S."/>
            <person name="Song J.Y."/>
            <person name="Lee S.K."/>
        </authorList>
    </citation>
    <scope>NUCLEOTIDE SEQUENCE [LARGE SCALE GENOMIC DNA]</scope>
    <source>
        <tissue evidence="2">Muscle</tissue>
    </source>
</reference>
<keyword evidence="1" id="KW-0812">Transmembrane</keyword>
<evidence type="ECO:0000313" key="2">
    <source>
        <dbReference type="EMBL" id="TNN78710.1"/>
    </source>
</evidence>
<proteinExistence type="predicted"/>
<keyword evidence="1" id="KW-1133">Transmembrane helix</keyword>
<protein>
    <submittedName>
        <fullName evidence="2">Uncharacterized protein</fullName>
    </submittedName>
</protein>
<keyword evidence="3" id="KW-1185">Reference proteome</keyword>
<dbReference type="AlphaFoldDB" id="A0A4Z2IKZ0"/>
<feature type="transmembrane region" description="Helical" evidence="1">
    <location>
        <begin position="149"/>
        <end position="168"/>
    </location>
</feature>
<dbReference type="EMBL" id="SRLO01000071">
    <property type="protein sequence ID" value="TNN78710.1"/>
    <property type="molecule type" value="Genomic_DNA"/>
</dbReference>